<evidence type="ECO:0000313" key="2">
    <source>
        <dbReference type="EMBL" id="KAG9390697.1"/>
    </source>
</evidence>
<dbReference type="AlphaFoldDB" id="A0A8J6E1J0"/>
<dbReference type="Proteomes" id="UP000717585">
    <property type="component" value="Unassembled WGS sequence"/>
</dbReference>
<dbReference type="EMBL" id="JAHDYR010000062">
    <property type="protein sequence ID" value="KAG9390697.1"/>
    <property type="molecule type" value="Genomic_DNA"/>
</dbReference>
<evidence type="ECO:0000313" key="3">
    <source>
        <dbReference type="Proteomes" id="UP000717585"/>
    </source>
</evidence>
<protein>
    <submittedName>
        <fullName evidence="2">Uncharacterized protein</fullName>
    </submittedName>
</protein>
<proteinExistence type="predicted"/>
<gene>
    <name evidence="2" type="ORF">J8273_6935</name>
</gene>
<accession>A0A8J6E1J0</accession>
<keyword evidence="3" id="KW-1185">Reference proteome</keyword>
<feature type="region of interest" description="Disordered" evidence="1">
    <location>
        <begin position="17"/>
        <end position="41"/>
    </location>
</feature>
<organism evidence="2 3">
    <name type="scientific">Carpediemonas membranifera</name>
    <dbReference type="NCBI Taxonomy" id="201153"/>
    <lineage>
        <taxon>Eukaryota</taxon>
        <taxon>Metamonada</taxon>
        <taxon>Carpediemonas-like organisms</taxon>
        <taxon>Carpediemonas</taxon>
    </lineage>
</organism>
<evidence type="ECO:0000256" key="1">
    <source>
        <dbReference type="SAM" id="MobiDB-lite"/>
    </source>
</evidence>
<name>A0A8J6E1J0_9EUKA</name>
<reference evidence="2" key="1">
    <citation type="submission" date="2021-05" db="EMBL/GenBank/DDBJ databases">
        <title>A free-living protist that lacks canonical eukaryotic 1 DNA replication and segregation systems.</title>
        <authorList>
            <person name="Salas-Leiva D.E."/>
            <person name="Tromer E.C."/>
            <person name="Curtis B.A."/>
            <person name="Jerlstrom-Hultqvist J."/>
            <person name="Kolisko M."/>
            <person name="Yi Z."/>
            <person name="Salas-Leiva J.S."/>
            <person name="Gallot-Lavallee L."/>
            <person name="Kops G.J.P.L."/>
            <person name="Archibald J.M."/>
            <person name="Simpson A.G.B."/>
            <person name="Roger A.J."/>
        </authorList>
    </citation>
    <scope>NUCLEOTIDE SEQUENCE</scope>
    <source>
        <strain evidence="2">BICM</strain>
    </source>
</reference>
<comment type="caution">
    <text evidence="2">The sequence shown here is derived from an EMBL/GenBank/DDBJ whole genome shotgun (WGS) entry which is preliminary data.</text>
</comment>
<sequence>MSDVHEQITQMLALHAETARSDDESRPTDHGDSGSDEETEVSPLFSLEEMITAFAAEGVSYLTLDISGTLRALRAGMLNSYGHLAATENSSSVARDICRDGLVLLALSREYHTLAMIQYIEAIWTPTGFGHVRHSLMDNFLFDVPSSDVLPVALDHNEPRRVYVIEAIVGHHLHENSLRLLVHYARREYSSIILATEAIRDSQAGVKFFAAHPELVRYCTRSEDANGALSGGVLE</sequence>
<feature type="compositionally biased region" description="Basic and acidic residues" evidence="1">
    <location>
        <begin position="17"/>
        <end position="33"/>
    </location>
</feature>